<keyword evidence="2" id="KW-0808">Transferase</keyword>
<dbReference type="OrthoDB" id="441812at2759"/>
<gene>
    <name evidence="4" type="ORF">F0562_005346</name>
</gene>
<dbReference type="InterPro" id="IPR036464">
    <property type="entry name" value="Rubisco_LSMT_subst-bd_sf"/>
</dbReference>
<protein>
    <submittedName>
        <fullName evidence="4">Uncharacterized protein</fullName>
    </submittedName>
</protein>
<dbReference type="CDD" id="cd10527">
    <property type="entry name" value="SET_LSMT"/>
    <property type="match status" value="1"/>
</dbReference>
<accession>A0A5J5AJA6</accession>
<dbReference type="GO" id="GO:0032259">
    <property type="term" value="P:methylation"/>
    <property type="evidence" value="ECO:0007669"/>
    <property type="project" value="UniProtKB-KW"/>
</dbReference>
<keyword evidence="1" id="KW-0489">Methyltransferase</keyword>
<sequence length="433" mass="49125">MTRDSLLKDQTLYVSVNKHPSLSSNQILIVSLLNEVGKGKSSCWYPYLMHLPHSYETLSTFGQFETQALQVDDAIWTAEKAALKAELDWKAAIALMEELKFKPQLLTLKAWLWASATISSRTLHIPWDNAGCLCPVGDLFNYAAPGEEPSNSEDSSSWNAPSLGVISLWKGDATEKLNAEQEQQVNGNAQRLTDGGYEEDVAAYCFYARRNYRKGEQVLLSYGTYTNLELLEHYGFLLNENSNDKAFIPLEPVIYSSCSWPKDSLFIQQNGKPSFALLSAVRLWATPTNQRRSVGHLAYSGCLLSAENEIIVMQWIAKKCDDVLKKFLTSIEEDKLLSYNIDKVQDFCTPMELKNALTAFRGEVFTFLEANGQLNREDAKLPFSSKTRRSVDRWKLAVQWRLRYKKTLLDCISYSSEMTDKFSSQINSPMRTK</sequence>
<dbReference type="PANTHER" id="PTHR13271">
    <property type="entry name" value="UNCHARACTERIZED PUTATIVE METHYLTRANSFERASE"/>
    <property type="match status" value="1"/>
</dbReference>
<organism evidence="4 5">
    <name type="scientific">Nyssa sinensis</name>
    <dbReference type="NCBI Taxonomy" id="561372"/>
    <lineage>
        <taxon>Eukaryota</taxon>
        <taxon>Viridiplantae</taxon>
        <taxon>Streptophyta</taxon>
        <taxon>Embryophyta</taxon>
        <taxon>Tracheophyta</taxon>
        <taxon>Spermatophyta</taxon>
        <taxon>Magnoliopsida</taxon>
        <taxon>eudicotyledons</taxon>
        <taxon>Gunneridae</taxon>
        <taxon>Pentapetalae</taxon>
        <taxon>asterids</taxon>
        <taxon>Cornales</taxon>
        <taxon>Nyssaceae</taxon>
        <taxon>Nyssa</taxon>
    </lineage>
</organism>
<evidence type="ECO:0000313" key="5">
    <source>
        <dbReference type="Proteomes" id="UP000325577"/>
    </source>
</evidence>
<dbReference type="Proteomes" id="UP000325577">
    <property type="component" value="Linkage Group LG2"/>
</dbReference>
<proteinExistence type="predicted"/>
<evidence type="ECO:0000256" key="2">
    <source>
        <dbReference type="ARBA" id="ARBA00022679"/>
    </source>
</evidence>
<dbReference type="InterPro" id="IPR046341">
    <property type="entry name" value="SET_dom_sf"/>
</dbReference>
<reference evidence="4 5" key="1">
    <citation type="submission" date="2019-09" db="EMBL/GenBank/DDBJ databases">
        <title>A chromosome-level genome assembly of the Chinese tupelo Nyssa sinensis.</title>
        <authorList>
            <person name="Yang X."/>
            <person name="Kang M."/>
            <person name="Yang Y."/>
            <person name="Xiong H."/>
            <person name="Wang M."/>
            <person name="Zhang Z."/>
            <person name="Wang Z."/>
            <person name="Wu H."/>
            <person name="Ma T."/>
            <person name="Liu J."/>
            <person name="Xi Z."/>
        </authorList>
    </citation>
    <scope>NUCLEOTIDE SEQUENCE [LARGE SCALE GENOMIC DNA]</scope>
    <source>
        <strain evidence="4">J267</strain>
        <tissue evidence="4">Leaf</tissue>
    </source>
</reference>
<evidence type="ECO:0000313" key="4">
    <source>
        <dbReference type="EMBL" id="KAA8530720.1"/>
    </source>
</evidence>
<dbReference type="GO" id="GO:0016279">
    <property type="term" value="F:protein-lysine N-methyltransferase activity"/>
    <property type="evidence" value="ECO:0007669"/>
    <property type="project" value="TreeGrafter"/>
</dbReference>
<evidence type="ECO:0000256" key="1">
    <source>
        <dbReference type="ARBA" id="ARBA00022603"/>
    </source>
</evidence>
<dbReference type="SUPFAM" id="SSF82199">
    <property type="entry name" value="SET domain"/>
    <property type="match status" value="1"/>
</dbReference>
<dbReference type="AlphaFoldDB" id="A0A5J5AJA6"/>
<name>A0A5J5AJA6_9ASTE</name>
<dbReference type="InterPro" id="IPR050600">
    <property type="entry name" value="SETD3_SETD6_MTase"/>
</dbReference>
<keyword evidence="3" id="KW-0949">S-adenosyl-L-methionine</keyword>
<dbReference type="Gene3D" id="3.90.1410.10">
    <property type="entry name" value="set domain protein methyltransferase, domain 1"/>
    <property type="match status" value="1"/>
</dbReference>
<dbReference type="PANTHER" id="PTHR13271:SF91">
    <property type="entry name" value="PROTEIN SET DOMAIN GROUP 40"/>
    <property type="match status" value="1"/>
</dbReference>
<dbReference type="EMBL" id="CM018043">
    <property type="protein sequence ID" value="KAA8530720.1"/>
    <property type="molecule type" value="Genomic_DNA"/>
</dbReference>
<evidence type="ECO:0000256" key="3">
    <source>
        <dbReference type="ARBA" id="ARBA00022691"/>
    </source>
</evidence>
<keyword evidence="5" id="KW-1185">Reference proteome</keyword>
<dbReference type="Gene3D" id="3.90.1420.10">
    <property type="entry name" value="Rubisco LSMT, substrate-binding domain"/>
    <property type="match status" value="1"/>
</dbReference>